<feature type="domain" description="BAAT/Acyl-CoA thioester hydrolase C-terminal" evidence="3">
    <location>
        <begin position="212"/>
        <end position="412"/>
    </location>
</feature>
<dbReference type="Pfam" id="PF08840">
    <property type="entry name" value="BAAT_C"/>
    <property type="match status" value="1"/>
</dbReference>
<dbReference type="EMBL" id="CP029490">
    <property type="protein sequence ID" value="AWN20455.1"/>
    <property type="molecule type" value="Genomic_DNA"/>
</dbReference>
<evidence type="ECO:0000259" key="2">
    <source>
        <dbReference type="Pfam" id="PF04775"/>
    </source>
</evidence>
<evidence type="ECO:0000259" key="3">
    <source>
        <dbReference type="Pfam" id="PF08840"/>
    </source>
</evidence>
<accession>A0ABM6W445</accession>
<evidence type="ECO:0000313" key="5">
    <source>
        <dbReference type="Proteomes" id="UP000245369"/>
    </source>
</evidence>
<dbReference type="Gene3D" id="3.40.50.1820">
    <property type="entry name" value="alpha/beta hydrolase"/>
    <property type="match status" value="1"/>
</dbReference>
<dbReference type="InterPro" id="IPR042490">
    <property type="entry name" value="Thio_Ohase/BAAT_N"/>
</dbReference>
<dbReference type="InterPro" id="IPR029058">
    <property type="entry name" value="AB_hydrolase_fold"/>
</dbReference>
<evidence type="ECO:0000256" key="1">
    <source>
        <dbReference type="ARBA" id="ARBA00006538"/>
    </source>
</evidence>
<dbReference type="GO" id="GO:0016787">
    <property type="term" value="F:hydrolase activity"/>
    <property type="evidence" value="ECO:0007669"/>
    <property type="project" value="UniProtKB-KW"/>
</dbReference>
<dbReference type="InterPro" id="IPR016662">
    <property type="entry name" value="Acyl-CoA_thioEstase_long-chain"/>
</dbReference>
<dbReference type="RefSeq" id="WP_002960454.1">
    <property type="nucleotide sequence ID" value="NZ_CP029490.1"/>
</dbReference>
<organism evidence="4 5">
    <name type="scientific">Streptococcus sobrinus</name>
    <dbReference type="NCBI Taxonomy" id="1310"/>
    <lineage>
        <taxon>Bacteria</taxon>
        <taxon>Bacillati</taxon>
        <taxon>Bacillota</taxon>
        <taxon>Bacilli</taxon>
        <taxon>Lactobacillales</taxon>
        <taxon>Streptococcaceae</taxon>
        <taxon>Streptococcus</taxon>
    </lineage>
</organism>
<protein>
    <submittedName>
        <fullName evidence="4">Acyl-CoA thioester hydrolase</fullName>
    </submittedName>
</protein>
<evidence type="ECO:0000313" key="4">
    <source>
        <dbReference type="EMBL" id="AWN20455.1"/>
    </source>
</evidence>
<dbReference type="Gene3D" id="2.60.40.2240">
    <property type="entry name" value="Acyl-CoA thioester hydrolase/BAAT N-terminal domain"/>
    <property type="match status" value="1"/>
</dbReference>
<dbReference type="PANTHER" id="PTHR10824:SF4">
    <property type="entry name" value="ACYL-COENZYME A THIOESTERASE 1-LIKE"/>
    <property type="match status" value="1"/>
</dbReference>
<dbReference type="PIRSF" id="PIRSF016521">
    <property type="entry name" value="Acyl-CoA_hydro"/>
    <property type="match status" value="1"/>
</dbReference>
<dbReference type="GeneID" id="93923570"/>
<feature type="domain" description="Acyl-CoA thioester hydrolase/bile acid-CoA amino acid N-acetyltransferase" evidence="2">
    <location>
        <begin position="13"/>
        <end position="146"/>
    </location>
</feature>
<dbReference type="PANTHER" id="PTHR10824">
    <property type="entry name" value="ACYL-COENZYME A THIOESTERASE-RELATED"/>
    <property type="match status" value="1"/>
</dbReference>
<dbReference type="Proteomes" id="UP000245369">
    <property type="component" value="Chromosome"/>
</dbReference>
<gene>
    <name evidence="4" type="ORF">DK182_03445</name>
</gene>
<reference evidence="4 5" key="1">
    <citation type="submission" date="2018-05" db="EMBL/GenBank/DDBJ databases">
        <title>Complete genome sequences of Streptococcus sobrinus.</title>
        <authorList>
            <person name="Sales M."/>
            <person name="Jensen P.A."/>
        </authorList>
    </citation>
    <scope>NUCLEOTIDE SEQUENCE [LARGE SCALE GENOMIC DNA]</scope>
    <source>
        <strain evidence="4 5">SL1</strain>
    </source>
</reference>
<comment type="similarity">
    <text evidence="1">Belongs to the C/M/P thioester hydrolase family.</text>
</comment>
<name>A0ABM6W445_9STRE</name>
<dbReference type="InterPro" id="IPR014940">
    <property type="entry name" value="BAAT_C"/>
</dbReference>
<proteinExistence type="inferred from homology"/>
<keyword evidence="4" id="KW-0378">Hydrolase</keyword>
<dbReference type="Pfam" id="PF04775">
    <property type="entry name" value="Bile_Hydr_Trans"/>
    <property type="match status" value="1"/>
</dbReference>
<dbReference type="SUPFAM" id="SSF53474">
    <property type="entry name" value="alpha/beta-Hydrolases"/>
    <property type="match status" value="1"/>
</dbReference>
<sequence length="412" mass="47238">MRIHLVSQDNLADSPFDIQISGLEANVTYLVRMTLVDYYNINAPMDLEATVPWQSQGIYTADELGQISVNKTYCQTGSYQGQVEMGLFFNSKPTENKRMSLQSNLSDIPLRDSFEIQVELLKNEEALEKARFKRYYQTPQIRHEELHFSKAQARIFYPERAKNLPAIIVLSGSDGRIEKAQNIAQILASRGFVTMAVAYFGLERLPKDLDRIDLDSIEKALSYLACLPQVDGERIGIYGRSKGAELALLAVSFFPELKCLVVNSPSCAVLEGMKGYRNSGHSSWTYRGKELPYTKFSFKDFIMSKLLRRPQIHYQTDSYIPVEKIQGHLFLIGAEKDEIWPAYESIEKIEERWKRRGTSAYKLKKLILKSSGHMLTLAYQPNSRYKKLAWKGVLADSVKSWQATVEFFKRYL</sequence>
<dbReference type="InterPro" id="IPR006862">
    <property type="entry name" value="Thio_Ohase/aa_AcTrfase"/>
</dbReference>
<keyword evidence="5" id="KW-1185">Reference proteome</keyword>